<feature type="transmembrane region" description="Helical" evidence="8">
    <location>
        <begin position="410"/>
        <end position="433"/>
    </location>
</feature>
<feature type="transmembrane region" description="Helical" evidence="8">
    <location>
        <begin position="439"/>
        <end position="460"/>
    </location>
</feature>
<evidence type="ECO:0000256" key="6">
    <source>
        <dbReference type="ARBA" id="ARBA00023136"/>
    </source>
</evidence>
<dbReference type="NCBIfam" id="TIGR00879">
    <property type="entry name" value="SP"/>
    <property type="match status" value="1"/>
</dbReference>
<evidence type="ECO:0000256" key="7">
    <source>
        <dbReference type="SAM" id="MobiDB-lite"/>
    </source>
</evidence>
<dbReference type="Pfam" id="PF00083">
    <property type="entry name" value="Sugar_tr"/>
    <property type="match status" value="1"/>
</dbReference>
<dbReference type="PRINTS" id="PR00171">
    <property type="entry name" value="SUGRTRNSPORT"/>
</dbReference>
<dbReference type="InterPro" id="IPR005828">
    <property type="entry name" value="MFS_sugar_transport-like"/>
</dbReference>
<feature type="transmembrane region" description="Helical" evidence="8">
    <location>
        <begin position="154"/>
        <end position="180"/>
    </location>
</feature>
<keyword evidence="5 8" id="KW-1133">Transmembrane helix</keyword>
<keyword evidence="11" id="KW-1185">Reference proteome</keyword>
<feature type="compositionally biased region" description="Basic and acidic residues" evidence="7">
    <location>
        <begin position="699"/>
        <end position="708"/>
    </location>
</feature>
<protein>
    <recommendedName>
        <fullName evidence="9">Major facilitator superfamily (MFS) profile domain-containing protein</fullName>
    </recommendedName>
</protein>
<dbReference type="OrthoDB" id="6612291at2759"/>
<feature type="region of interest" description="Disordered" evidence="7">
    <location>
        <begin position="573"/>
        <end position="660"/>
    </location>
</feature>
<dbReference type="GO" id="GO:0016020">
    <property type="term" value="C:membrane"/>
    <property type="evidence" value="ECO:0007669"/>
    <property type="project" value="UniProtKB-SubCell"/>
</dbReference>
<feature type="transmembrane region" description="Helical" evidence="8">
    <location>
        <begin position="313"/>
        <end position="333"/>
    </location>
</feature>
<feature type="region of interest" description="Disordered" evidence="7">
    <location>
        <begin position="681"/>
        <end position="735"/>
    </location>
</feature>
<feature type="transmembrane region" description="Helical" evidence="8">
    <location>
        <begin position="12"/>
        <end position="30"/>
    </location>
</feature>
<comment type="caution">
    <text evidence="10">The sequence shown here is derived from an EMBL/GenBank/DDBJ whole genome shotgun (WGS) entry which is preliminary data.</text>
</comment>
<keyword evidence="3" id="KW-0813">Transport</keyword>
<reference evidence="10" key="1">
    <citation type="submission" date="2022-10" db="EMBL/GenBank/DDBJ databases">
        <title>Tapping the CABI collections for fungal endophytes: first genome assemblies for Collariella, Neodidymelliopsis, Ascochyta clinopodiicola, Didymella pomorum, Didymosphaeria variabile, Neocosmospora piperis and Neocucurbitaria cava.</title>
        <authorList>
            <person name="Hill R."/>
        </authorList>
    </citation>
    <scope>NUCLEOTIDE SEQUENCE</scope>
    <source>
        <strain evidence="10">IMI 360193</strain>
    </source>
</reference>
<proteinExistence type="inferred from homology"/>
<comment type="similarity">
    <text evidence="2">Belongs to the major facilitator superfamily. Sugar transporter (TC 2.A.1.1) family.</text>
</comment>
<feature type="transmembrane region" description="Helical" evidence="8">
    <location>
        <begin position="345"/>
        <end position="364"/>
    </location>
</feature>
<name>A0A9W8WYI7_9PLEO</name>
<feature type="compositionally biased region" description="Polar residues" evidence="7">
    <location>
        <begin position="717"/>
        <end position="727"/>
    </location>
</feature>
<dbReference type="AlphaFoldDB" id="A0A9W8WYI7"/>
<keyword evidence="4 8" id="KW-0812">Transmembrane</keyword>
<gene>
    <name evidence="10" type="ORF">N0V87_005449</name>
</gene>
<feature type="domain" description="Major facilitator superfamily (MFS) profile" evidence="9">
    <location>
        <begin position="16"/>
        <end position="464"/>
    </location>
</feature>
<dbReference type="Gene3D" id="1.20.1250.20">
    <property type="entry name" value="MFS general substrate transporter like domains"/>
    <property type="match status" value="1"/>
</dbReference>
<feature type="compositionally biased region" description="Basic and acidic residues" evidence="7">
    <location>
        <begin position="614"/>
        <end position="634"/>
    </location>
</feature>
<dbReference type="InterPro" id="IPR005829">
    <property type="entry name" value="Sugar_transporter_CS"/>
</dbReference>
<feature type="transmembrane region" description="Helical" evidence="8">
    <location>
        <begin position="186"/>
        <end position="207"/>
    </location>
</feature>
<dbReference type="PANTHER" id="PTHR48022:SF68">
    <property type="entry name" value="MAJOR FACILITATOR SUPERFAMILY (MFS) PROFILE DOMAIN-CONTAINING PROTEIN-RELATED"/>
    <property type="match status" value="1"/>
</dbReference>
<feature type="transmembrane region" description="Helical" evidence="8">
    <location>
        <begin position="376"/>
        <end position="398"/>
    </location>
</feature>
<comment type="subcellular location">
    <subcellularLocation>
        <location evidence="1">Membrane</location>
        <topology evidence="1">Multi-pass membrane protein</topology>
    </subcellularLocation>
</comment>
<feature type="transmembrane region" description="Helical" evidence="8">
    <location>
        <begin position="63"/>
        <end position="87"/>
    </location>
</feature>
<evidence type="ECO:0000313" key="11">
    <source>
        <dbReference type="Proteomes" id="UP001140562"/>
    </source>
</evidence>
<sequence length="818" mass="90892">MARYLGLRGGSLATVISTVCGLCFLCFGYAQGVMGGLLTVPQFLERFPQLDTLDPATTSFHNAWVTGLVVGAWNLGCLVSAILCILVSDSLGRRRTLLLGITIWTIGEIIQTSSYSFAQFIVGRGIAGFGNGFTTATAPAYQAECVKSHRKGTILMISAGAFVAAGYALSYWLTFAFAYVDSSAAWRVPVAFQIIFSLPAIALLFFLPESPRWLILTGREQEALNVLAALNDADVDDFEIKDEFLQIKDAILIMAQGSTASVFSNKERRGFHRVVLAYFVQVFQQGTGINLALQYLSWIFFTRMNYTGWLARLLAGCSATTYFLASFVAVVGIDRFWGRRSLMMFGASGMSGCMILITIMQYLWTERNISGGRIASTVFLFAFSMFFAIGWQGMAWLYQVEIVPLRIRGPANAISTSANWMFNFIVVFITPIAFNNIGYRTWIIFAATNFAIIPIVYYFYPETAFRSLEEVDVIFALADDEPGNPWLSVVRISKNEPLWFGKRGEKRLDFQYQNSSWHRRLMGSSGSSGNGTGSDSNKVLNEKDQAAEDFNRSLQPPTEAGVGVVTANCYAGQNHGYRPGSPESPIDPRLSPPNSDDNSPTSTMESKRIRKEHTRAQHKDSISSEPTLIHHDSQDSADPPPIHRNKSERDTWYQSKESLASAEATGTPVWYNADTAPAVPPIVHRTRSRSNSSSPPSPDRYRVRDLRPTSRGRQQRSRPTTADTQRSFLVDDDSDHHAITVDERIETESLRSMNYPGRLDGDVRRGLHRTASGRETYLPDGIVDDLRDGSVERNVERRLSNGSASARRFAPRDSGRAY</sequence>
<dbReference type="InterPro" id="IPR020846">
    <property type="entry name" value="MFS_dom"/>
</dbReference>
<evidence type="ECO:0000256" key="3">
    <source>
        <dbReference type="ARBA" id="ARBA00022448"/>
    </source>
</evidence>
<evidence type="ECO:0000313" key="10">
    <source>
        <dbReference type="EMBL" id="KAJ4336433.1"/>
    </source>
</evidence>
<evidence type="ECO:0000256" key="8">
    <source>
        <dbReference type="SAM" id="Phobius"/>
    </source>
</evidence>
<accession>A0A9W8WYI7</accession>
<evidence type="ECO:0000256" key="5">
    <source>
        <dbReference type="ARBA" id="ARBA00022989"/>
    </source>
</evidence>
<evidence type="ECO:0000256" key="1">
    <source>
        <dbReference type="ARBA" id="ARBA00004141"/>
    </source>
</evidence>
<dbReference type="PANTHER" id="PTHR48022">
    <property type="entry name" value="PLASTIDIC GLUCOSE TRANSPORTER 4"/>
    <property type="match status" value="1"/>
</dbReference>
<dbReference type="InterPro" id="IPR036259">
    <property type="entry name" value="MFS_trans_sf"/>
</dbReference>
<evidence type="ECO:0000256" key="2">
    <source>
        <dbReference type="ARBA" id="ARBA00010992"/>
    </source>
</evidence>
<organism evidence="10 11">
    <name type="scientific">Didymella glomerata</name>
    <dbReference type="NCBI Taxonomy" id="749621"/>
    <lineage>
        <taxon>Eukaryota</taxon>
        <taxon>Fungi</taxon>
        <taxon>Dikarya</taxon>
        <taxon>Ascomycota</taxon>
        <taxon>Pezizomycotina</taxon>
        <taxon>Dothideomycetes</taxon>
        <taxon>Pleosporomycetidae</taxon>
        <taxon>Pleosporales</taxon>
        <taxon>Pleosporineae</taxon>
        <taxon>Didymellaceae</taxon>
        <taxon>Didymella</taxon>
    </lineage>
</organism>
<feature type="compositionally biased region" description="Low complexity" evidence="7">
    <location>
        <begin position="592"/>
        <end position="603"/>
    </location>
</feature>
<dbReference type="InterPro" id="IPR050360">
    <property type="entry name" value="MFS_Sugar_Transporters"/>
</dbReference>
<dbReference type="Proteomes" id="UP001140562">
    <property type="component" value="Unassembled WGS sequence"/>
</dbReference>
<evidence type="ECO:0000256" key="4">
    <source>
        <dbReference type="ARBA" id="ARBA00022692"/>
    </source>
</evidence>
<feature type="region of interest" description="Disordered" evidence="7">
    <location>
        <begin position="797"/>
        <end position="818"/>
    </location>
</feature>
<dbReference type="FunFam" id="1.20.1250.20:FF:000090">
    <property type="entry name" value="MFS sugar transporter, putative"/>
    <property type="match status" value="1"/>
</dbReference>
<dbReference type="GO" id="GO:0005351">
    <property type="term" value="F:carbohydrate:proton symporter activity"/>
    <property type="evidence" value="ECO:0007669"/>
    <property type="project" value="TreeGrafter"/>
</dbReference>
<keyword evidence="6 8" id="KW-0472">Membrane</keyword>
<evidence type="ECO:0000259" key="9">
    <source>
        <dbReference type="PROSITE" id="PS50850"/>
    </source>
</evidence>
<dbReference type="PROSITE" id="PS50850">
    <property type="entry name" value="MFS"/>
    <property type="match status" value="1"/>
</dbReference>
<dbReference type="SUPFAM" id="SSF103473">
    <property type="entry name" value="MFS general substrate transporter"/>
    <property type="match status" value="1"/>
</dbReference>
<dbReference type="PROSITE" id="PS00217">
    <property type="entry name" value="SUGAR_TRANSPORT_2"/>
    <property type="match status" value="1"/>
</dbReference>
<dbReference type="EMBL" id="JAPEUV010000049">
    <property type="protein sequence ID" value="KAJ4336433.1"/>
    <property type="molecule type" value="Genomic_DNA"/>
</dbReference>
<dbReference type="InterPro" id="IPR003663">
    <property type="entry name" value="Sugar/inositol_transpt"/>
</dbReference>